<feature type="transmembrane region" description="Helical" evidence="8">
    <location>
        <begin position="124"/>
        <end position="140"/>
    </location>
</feature>
<feature type="transmembrane region" description="Helical" evidence="8">
    <location>
        <begin position="342"/>
        <end position="359"/>
    </location>
</feature>
<evidence type="ECO:0000256" key="4">
    <source>
        <dbReference type="ARBA" id="ARBA00022692"/>
    </source>
</evidence>
<comment type="similarity">
    <text evidence="7">Belongs to the glycosyltransferase 87 family.</text>
</comment>
<gene>
    <name evidence="9" type="ORF">SAMN05444580_11142</name>
</gene>
<keyword evidence="4 8" id="KW-0812">Transmembrane</keyword>
<evidence type="ECO:0000256" key="7">
    <source>
        <dbReference type="ARBA" id="ARBA00024033"/>
    </source>
</evidence>
<keyword evidence="3 9" id="KW-0808">Transferase</keyword>
<evidence type="ECO:0000256" key="5">
    <source>
        <dbReference type="ARBA" id="ARBA00022989"/>
    </source>
</evidence>
<evidence type="ECO:0000256" key="8">
    <source>
        <dbReference type="SAM" id="Phobius"/>
    </source>
</evidence>
<evidence type="ECO:0000256" key="3">
    <source>
        <dbReference type="ARBA" id="ARBA00022679"/>
    </source>
</evidence>
<comment type="subcellular location">
    <subcellularLocation>
        <location evidence="1">Cell membrane</location>
        <topology evidence="1">Multi-pass membrane protein</topology>
    </subcellularLocation>
</comment>
<keyword evidence="6 8" id="KW-0472">Membrane</keyword>
<name>A0A1G7APT3_9NOCA</name>
<feature type="transmembrane region" description="Helical" evidence="8">
    <location>
        <begin position="205"/>
        <end position="223"/>
    </location>
</feature>
<evidence type="ECO:0000256" key="6">
    <source>
        <dbReference type="ARBA" id="ARBA00023136"/>
    </source>
</evidence>
<evidence type="ECO:0000313" key="10">
    <source>
        <dbReference type="Proteomes" id="UP000199417"/>
    </source>
</evidence>
<feature type="transmembrane region" description="Helical" evidence="8">
    <location>
        <begin position="387"/>
        <end position="410"/>
    </location>
</feature>
<dbReference type="EMBL" id="FNAB01000011">
    <property type="protein sequence ID" value="SDE16025.1"/>
    <property type="molecule type" value="Genomic_DNA"/>
</dbReference>
<feature type="transmembrane region" description="Helical" evidence="8">
    <location>
        <begin position="175"/>
        <end position="198"/>
    </location>
</feature>
<reference evidence="9 10" key="1">
    <citation type="submission" date="2016-10" db="EMBL/GenBank/DDBJ databases">
        <authorList>
            <person name="de Groot N.N."/>
        </authorList>
    </citation>
    <scope>NUCLEOTIDE SEQUENCE [LARGE SCALE GENOMIC DNA]</scope>
    <source>
        <strain evidence="9 10">JCM 11308</strain>
    </source>
</reference>
<feature type="transmembrane region" description="Helical" evidence="8">
    <location>
        <begin position="319"/>
        <end position="335"/>
    </location>
</feature>
<organism evidence="9 10">
    <name type="scientific">Rhodococcus tukisamuensis</name>
    <dbReference type="NCBI Taxonomy" id="168276"/>
    <lineage>
        <taxon>Bacteria</taxon>
        <taxon>Bacillati</taxon>
        <taxon>Actinomycetota</taxon>
        <taxon>Actinomycetes</taxon>
        <taxon>Mycobacteriales</taxon>
        <taxon>Nocardiaceae</taxon>
        <taxon>Rhodococcus</taxon>
    </lineage>
</organism>
<dbReference type="InterPro" id="IPR018584">
    <property type="entry name" value="GT87"/>
</dbReference>
<keyword evidence="10" id="KW-1185">Reference proteome</keyword>
<feature type="transmembrane region" description="Helical" evidence="8">
    <location>
        <begin position="270"/>
        <end position="290"/>
    </location>
</feature>
<protein>
    <submittedName>
        <fullName evidence="9">Alpha-1,2-mannosyltransferase</fullName>
    </submittedName>
</protein>
<dbReference type="Proteomes" id="UP000199417">
    <property type="component" value="Unassembled WGS sequence"/>
</dbReference>
<dbReference type="STRING" id="168276.SAMN05444580_11142"/>
<keyword evidence="9" id="KW-0328">Glycosyltransferase</keyword>
<keyword evidence="5 8" id="KW-1133">Transmembrane helix</keyword>
<accession>A0A1G7APT3</accession>
<proteinExistence type="inferred from homology"/>
<dbReference type="GO" id="GO:0005886">
    <property type="term" value="C:plasma membrane"/>
    <property type="evidence" value="ECO:0007669"/>
    <property type="project" value="UniProtKB-SubCell"/>
</dbReference>
<evidence type="ECO:0000256" key="1">
    <source>
        <dbReference type="ARBA" id="ARBA00004651"/>
    </source>
</evidence>
<evidence type="ECO:0000256" key="2">
    <source>
        <dbReference type="ARBA" id="ARBA00022475"/>
    </source>
</evidence>
<dbReference type="Pfam" id="PF09594">
    <property type="entry name" value="GT87"/>
    <property type="match status" value="1"/>
</dbReference>
<feature type="transmembrane region" description="Helical" evidence="8">
    <location>
        <begin position="97"/>
        <end position="118"/>
    </location>
</feature>
<keyword evidence="2" id="KW-1003">Cell membrane</keyword>
<dbReference type="RefSeq" id="WP_083577371.1">
    <property type="nucleotide sequence ID" value="NZ_FNAB01000011.1"/>
</dbReference>
<sequence length="433" mass="46136">MLQSRANLLTRTLPPVLVVPGIAVFVVSAAAFFLNMHVVGFDGYDLACYLMGGDGFAHGLPVYDLRLHGDGSRFIYPPVTLLVFGPLSHLPFGAVQVIHLMVGILALWAVVWLTLRLIGLERNAGLVGVSLGVTGCAMWLQPVFDTLNVGQINILVMLLVLADSAWSSRRRTVPAGILIGIATAVKLTPAIFIVYLLLIRRFRAALVATVTALGLTGLGFLIAPSDSLRYWIDGTFANAEYLISPFSLDDVTNQSVNGVALRFFGDSGKIVWFALALAIGIGGLAVAVRAHRVGEPLAGVLACAITGVLISPVSWHEHWVWMVPVGVWLGAVALQIRRTNPLIAGALLLPVAVYLTWPLEYSPGVVHPTSVLSPAGHMWNEGSRNPVVALITTTYVSVGLALLAMAGWVFSHKEVTASGAVSPEQLRTPPSAP</sequence>
<evidence type="ECO:0000313" key="9">
    <source>
        <dbReference type="EMBL" id="SDE16025.1"/>
    </source>
</evidence>
<dbReference type="GO" id="GO:0016758">
    <property type="term" value="F:hexosyltransferase activity"/>
    <property type="evidence" value="ECO:0007669"/>
    <property type="project" value="InterPro"/>
</dbReference>
<dbReference type="AlphaFoldDB" id="A0A1G7APT3"/>
<feature type="transmembrane region" description="Helical" evidence="8">
    <location>
        <begin position="297"/>
        <end position="313"/>
    </location>
</feature>
<feature type="transmembrane region" description="Helical" evidence="8">
    <location>
        <begin position="12"/>
        <end position="34"/>
    </location>
</feature>